<dbReference type="GO" id="GO:0046872">
    <property type="term" value="F:metal ion binding"/>
    <property type="evidence" value="ECO:0007669"/>
    <property type="project" value="UniProtKB-KW"/>
</dbReference>
<dbReference type="Pfam" id="PF09243">
    <property type="entry name" value="Rsm22"/>
    <property type="match status" value="1"/>
</dbReference>
<comment type="subcellular location">
    <subcellularLocation>
        <location evidence="1">Mitochondrion</location>
    </subcellularLocation>
</comment>
<evidence type="ECO:0000256" key="7">
    <source>
        <dbReference type="ARBA" id="ARBA00045681"/>
    </source>
</evidence>
<dbReference type="GO" id="GO:0006412">
    <property type="term" value="P:translation"/>
    <property type="evidence" value="ECO:0007669"/>
    <property type="project" value="InterPro"/>
</dbReference>
<dbReference type="Proteomes" id="UP001150538">
    <property type="component" value="Unassembled WGS sequence"/>
</dbReference>
<feature type="compositionally biased region" description="Polar residues" evidence="8">
    <location>
        <begin position="338"/>
        <end position="356"/>
    </location>
</feature>
<feature type="region of interest" description="Disordered" evidence="8">
    <location>
        <begin position="336"/>
        <end position="372"/>
    </location>
</feature>
<dbReference type="GO" id="GO:0051536">
    <property type="term" value="F:iron-sulfur cluster binding"/>
    <property type="evidence" value="ECO:0007669"/>
    <property type="project" value="UniProtKB-KW"/>
</dbReference>
<sequence length="479" mass="53961">MVMTTKKDKKLIRVDSLRIADSLRSTGIINPPYERITKKEPEDLYINGVLQKKDNNNNHNNDNNGHGSHGASKSDKTTPQAANVTVASLLDSTKRLSPHTLEYGARESAAYVASRFPATYGALFNIMKEAKARIPWMKPNNVLDFGTGPGTALWAINEVWNSEVKDFTGVDISEDMLQSAEEIIKYASDNCKFENIEFKRYLAASNDAGKFDLVVCAFSLSELPSDNIRKSTIQNLWAHTKDTLVIVDRGTPQGAKIVMEARNWILEHSKPESTNGEASVHTVAPYSHDMPCPFLNTKEWSHYSQRVQRPTFTMKTKHSKSNREDLKYSYVILRRGSRPQQSATTGNPPSTVDISESTQGTSTSTDQQDKDSNNNLEQLALASYSWPRVISPALKRSGHVIVEVCTDKGRLERRIFTKSHNPQAYRDARKVAWGDLFPHEPKVILPYPNLYAEKFDETKETKKKRISRSLRANSKEPDQ</sequence>
<dbReference type="GO" id="GO:0008168">
    <property type="term" value="F:methyltransferase activity"/>
    <property type="evidence" value="ECO:0007669"/>
    <property type="project" value="InterPro"/>
</dbReference>
<dbReference type="InterPro" id="IPR029063">
    <property type="entry name" value="SAM-dependent_MTases_sf"/>
</dbReference>
<evidence type="ECO:0000313" key="9">
    <source>
        <dbReference type="EMBL" id="KAJ1919353.1"/>
    </source>
</evidence>
<dbReference type="GO" id="GO:0003735">
    <property type="term" value="F:structural constituent of ribosome"/>
    <property type="evidence" value="ECO:0007669"/>
    <property type="project" value="TreeGrafter"/>
</dbReference>
<keyword evidence="10" id="KW-1185">Reference proteome</keyword>
<dbReference type="CDD" id="cd02440">
    <property type="entry name" value="AdoMet_MTases"/>
    <property type="match status" value="1"/>
</dbReference>
<feature type="compositionally biased region" description="Low complexity" evidence="8">
    <location>
        <begin position="57"/>
        <end position="66"/>
    </location>
</feature>
<keyword evidence="3" id="KW-0809">Transit peptide</keyword>
<keyword evidence="9" id="KW-0689">Ribosomal protein</keyword>
<dbReference type="SUPFAM" id="SSF53335">
    <property type="entry name" value="S-adenosyl-L-methionine-dependent methyltransferases"/>
    <property type="match status" value="1"/>
</dbReference>
<name>A0A9W7ZYH4_9FUNG</name>
<feature type="region of interest" description="Disordered" evidence="8">
    <location>
        <begin position="52"/>
        <end position="80"/>
    </location>
</feature>
<keyword evidence="5" id="KW-0411">Iron-sulfur</keyword>
<keyword evidence="4" id="KW-0408">Iron</keyword>
<proteinExistence type="predicted"/>
<dbReference type="EMBL" id="JANBPU010000028">
    <property type="protein sequence ID" value="KAJ1919353.1"/>
    <property type="molecule type" value="Genomic_DNA"/>
</dbReference>
<dbReference type="PIRSF" id="PIRSF007797">
    <property type="entry name" value="RSM22"/>
    <property type="match status" value="1"/>
</dbReference>
<comment type="caution">
    <text evidence="9">The sequence shown here is derived from an EMBL/GenBank/DDBJ whole genome shotgun (WGS) entry which is preliminary data.</text>
</comment>
<comment type="function">
    <text evidence="7">Mitochondrial ribosome (mitoribosome) assembly factor. Binds at the interface of the head and body domains of the mitochondrial small ribosomal subunit (mt-SSU), occluding the mRNA channel and preventing compaction of the head domain towards the body. Probable inactive methyltransferase: retains the characteristic folding and ability to bind S-adenosyl-L-methionine, but it probably lost its methyltransferase activity.</text>
</comment>
<dbReference type="OrthoDB" id="421327at2759"/>
<evidence type="ECO:0000256" key="4">
    <source>
        <dbReference type="ARBA" id="ARBA00023004"/>
    </source>
</evidence>
<protein>
    <submittedName>
        <fullName evidence="9">37S ribosomal protein S22</fullName>
    </submittedName>
</protein>
<accession>A0A9W7ZYH4</accession>
<dbReference type="PANTHER" id="PTHR13184">
    <property type="entry name" value="37S RIBOSOMAL PROTEIN S22"/>
    <property type="match status" value="1"/>
</dbReference>
<feature type="compositionally biased region" description="Low complexity" evidence="8">
    <location>
        <begin position="357"/>
        <end position="366"/>
    </location>
</feature>
<reference evidence="9" key="1">
    <citation type="submission" date="2022-07" db="EMBL/GenBank/DDBJ databases">
        <title>Phylogenomic reconstructions and comparative analyses of Kickxellomycotina fungi.</title>
        <authorList>
            <person name="Reynolds N.K."/>
            <person name="Stajich J.E."/>
            <person name="Barry K."/>
            <person name="Grigoriev I.V."/>
            <person name="Crous P."/>
            <person name="Smith M.E."/>
        </authorList>
    </citation>
    <scope>NUCLEOTIDE SEQUENCE</scope>
    <source>
        <strain evidence="9">NBRC 100468</strain>
    </source>
</reference>
<dbReference type="PANTHER" id="PTHR13184:SF5">
    <property type="entry name" value="METHYLTRANSFERASE-LIKE PROTEIN 17, MITOCHONDRIAL"/>
    <property type="match status" value="1"/>
</dbReference>
<gene>
    <name evidence="9" type="primary">RSM22</name>
    <name evidence="9" type="ORF">H4219_002041</name>
</gene>
<dbReference type="Gene3D" id="3.40.50.150">
    <property type="entry name" value="Vaccinia Virus protein VP39"/>
    <property type="match status" value="1"/>
</dbReference>
<dbReference type="InterPro" id="IPR015324">
    <property type="entry name" value="Ribosomal_Rsm22-like"/>
</dbReference>
<keyword evidence="2" id="KW-0479">Metal-binding</keyword>
<evidence type="ECO:0000256" key="6">
    <source>
        <dbReference type="ARBA" id="ARBA00023128"/>
    </source>
</evidence>
<dbReference type="GO" id="GO:0005763">
    <property type="term" value="C:mitochondrial small ribosomal subunit"/>
    <property type="evidence" value="ECO:0007669"/>
    <property type="project" value="TreeGrafter"/>
</dbReference>
<evidence type="ECO:0000256" key="8">
    <source>
        <dbReference type="SAM" id="MobiDB-lite"/>
    </source>
</evidence>
<evidence type="ECO:0000256" key="2">
    <source>
        <dbReference type="ARBA" id="ARBA00022723"/>
    </source>
</evidence>
<evidence type="ECO:0000256" key="3">
    <source>
        <dbReference type="ARBA" id="ARBA00022946"/>
    </source>
</evidence>
<evidence type="ECO:0000256" key="5">
    <source>
        <dbReference type="ARBA" id="ARBA00023014"/>
    </source>
</evidence>
<organism evidence="9 10">
    <name type="scientific">Mycoemilia scoparia</name>
    <dbReference type="NCBI Taxonomy" id="417184"/>
    <lineage>
        <taxon>Eukaryota</taxon>
        <taxon>Fungi</taxon>
        <taxon>Fungi incertae sedis</taxon>
        <taxon>Zoopagomycota</taxon>
        <taxon>Kickxellomycotina</taxon>
        <taxon>Kickxellomycetes</taxon>
        <taxon>Kickxellales</taxon>
        <taxon>Kickxellaceae</taxon>
        <taxon>Mycoemilia</taxon>
    </lineage>
</organism>
<evidence type="ECO:0000256" key="1">
    <source>
        <dbReference type="ARBA" id="ARBA00004173"/>
    </source>
</evidence>
<dbReference type="InterPro" id="IPR052571">
    <property type="entry name" value="Mt_RNA_Methyltransferase"/>
</dbReference>
<evidence type="ECO:0000313" key="10">
    <source>
        <dbReference type="Proteomes" id="UP001150538"/>
    </source>
</evidence>
<keyword evidence="6" id="KW-0496">Mitochondrion</keyword>
<dbReference type="AlphaFoldDB" id="A0A9W7ZYH4"/>
<dbReference type="InterPro" id="IPR016522">
    <property type="entry name" value="RSM22_mit_bud"/>
</dbReference>
<keyword evidence="9" id="KW-0687">Ribonucleoprotein</keyword>